<sequence length="287" mass="29566">MSIASAPAAPRREVAVFLFCTFAGVWLVATPLLLGAGVDDPGSAPVIWVAMYTPALAALLARRRLRALLVETGVTVVRPARKLLVYCAVGLLLPPLLGVLALGPSVAAGAFAFHGDPIARTVEVLVPALAALPVLVVLVLGEEVGWSFLLPRLLPLGLGPALLVSGVVWGLFHAPFTLAGYHFPDRPGWLAVLCFTVASVLLGTLMAWLRLATGSIWPAVAAHASANGLALQIPAAFGAPTDPAGAVFDTTLAGWPGWVAMAVAVGVLLATGRLARAARTALPMPAR</sequence>
<feature type="transmembrane region" description="Helical" evidence="1">
    <location>
        <begin position="255"/>
        <end position="275"/>
    </location>
</feature>
<keyword evidence="4" id="KW-1185">Reference proteome</keyword>
<feature type="transmembrane region" description="Helical" evidence="1">
    <location>
        <begin position="83"/>
        <end position="112"/>
    </location>
</feature>
<keyword evidence="3" id="KW-0482">Metalloprotease</keyword>
<comment type="caution">
    <text evidence="3">The sequence shown here is derived from an EMBL/GenBank/DDBJ whole genome shotgun (WGS) entry which is preliminary data.</text>
</comment>
<evidence type="ECO:0000256" key="1">
    <source>
        <dbReference type="SAM" id="Phobius"/>
    </source>
</evidence>
<dbReference type="PANTHER" id="PTHR35797:SF1">
    <property type="entry name" value="PROTEASE"/>
    <property type="match status" value="1"/>
</dbReference>
<dbReference type="PANTHER" id="PTHR35797">
    <property type="entry name" value="PROTEASE-RELATED"/>
    <property type="match status" value="1"/>
</dbReference>
<keyword evidence="1" id="KW-0472">Membrane</keyword>
<dbReference type="Proteomes" id="UP001165283">
    <property type="component" value="Unassembled WGS sequence"/>
</dbReference>
<evidence type="ECO:0000313" key="3">
    <source>
        <dbReference type="EMBL" id="MCO1659062.1"/>
    </source>
</evidence>
<feature type="transmembrane region" description="Helical" evidence="1">
    <location>
        <begin position="216"/>
        <end position="235"/>
    </location>
</feature>
<proteinExistence type="predicted"/>
<dbReference type="InterPro" id="IPR042150">
    <property type="entry name" value="MmRce1-like"/>
</dbReference>
<feature type="transmembrane region" description="Helical" evidence="1">
    <location>
        <begin position="188"/>
        <end position="209"/>
    </location>
</feature>
<feature type="transmembrane region" description="Helical" evidence="1">
    <location>
        <begin position="45"/>
        <end position="62"/>
    </location>
</feature>
<dbReference type="EMBL" id="JAGSOV010000061">
    <property type="protein sequence ID" value="MCO1659062.1"/>
    <property type="molecule type" value="Genomic_DNA"/>
</dbReference>
<dbReference type="InterPro" id="IPR003675">
    <property type="entry name" value="Rce1/LyrA-like_dom"/>
</dbReference>
<feature type="transmembrane region" description="Helical" evidence="1">
    <location>
        <begin position="124"/>
        <end position="141"/>
    </location>
</feature>
<reference evidence="3" key="1">
    <citation type="submission" date="2021-04" db="EMBL/GenBank/DDBJ databases">
        <title>Pseudonocardia sp. nov., isolated from sandy soil of mangrove forest.</title>
        <authorList>
            <person name="Zan Z."/>
            <person name="Huang R."/>
            <person name="Liu W."/>
        </authorList>
    </citation>
    <scope>NUCLEOTIDE SEQUENCE</scope>
    <source>
        <strain evidence="3">S2-4</strain>
    </source>
</reference>
<gene>
    <name evidence="3" type="ORF">KDL28_28730</name>
</gene>
<keyword evidence="1" id="KW-0812">Transmembrane</keyword>
<protein>
    <submittedName>
        <fullName evidence="3">CPBP family intramembrane metalloprotease</fullName>
    </submittedName>
</protein>
<feature type="transmembrane region" description="Helical" evidence="1">
    <location>
        <begin position="153"/>
        <end position="176"/>
    </location>
</feature>
<dbReference type="GO" id="GO:0008237">
    <property type="term" value="F:metallopeptidase activity"/>
    <property type="evidence" value="ECO:0007669"/>
    <property type="project" value="UniProtKB-KW"/>
</dbReference>
<evidence type="ECO:0000313" key="4">
    <source>
        <dbReference type="Proteomes" id="UP001165283"/>
    </source>
</evidence>
<dbReference type="Pfam" id="PF02517">
    <property type="entry name" value="Rce1-like"/>
    <property type="match status" value="1"/>
</dbReference>
<keyword evidence="1" id="KW-1133">Transmembrane helix</keyword>
<dbReference type="RefSeq" id="WP_252443657.1">
    <property type="nucleotide sequence ID" value="NZ_JAGSOV010000061.1"/>
</dbReference>
<name>A0ABT1A7S1_9PSEU</name>
<keyword evidence="3" id="KW-0378">Hydrolase</keyword>
<evidence type="ECO:0000259" key="2">
    <source>
        <dbReference type="Pfam" id="PF02517"/>
    </source>
</evidence>
<organism evidence="3 4">
    <name type="scientific">Pseudonocardia humida</name>
    <dbReference type="NCBI Taxonomy" id="2800819"/>
    <lineage>
        <taxon>Bacteria</taxon>
        <taxon>Bacillati</taxon>
        <taxon>Actinomycetota</taxon>
        <taxon>Actinomycetes</taxon>
        <taxon>Pseudonocardiales</taxon>
        <taxon>Pseudonocardiaceae</taxon>
        <taxon>Pseudonocardia</taxon>
    </lineage>
</organism>
<accession>A0ABT1A7S1</accession>
<feature type="domain" description="CAAX prenyl protease 2/Lysostaphin resistance protein A-like" evidence="2">
    <location>
        <begin position="128"/>
        <end position="228"/>
    </location>
</feature>
<keyword evidence="3" id="KW-0645">Protease</keyword>